<dbReference type="SMART" id="SM00181">
    <property type="entry name" value="EGF"/>
    <property type="match status" value="1"/>
</dbReference>
<feature type="disulfide bond" evidence="1">
    <location>
        <begin position="495"/>
        <end position="512"/>
    </location>
</feature>
<dbReference type="PROSITE" id="PS50026">
    <property type="entry name" value="EGF_3"/>
    <property type="match status" value="1"/>
</dbReference>
<reference evidence="3" key="1">
    <citation type="submission" date="2014-12" db="EMBL/GenBank/DDBJ databases">
        <title>Insight into the proteome of Arion vulgaris.</title>
        <authorList>
            <person name="Aradska J."/>
            <person name="Bulat T."/>
            <person name="Smidak R."/>
            <person name="Sarate P."/>
            <person name="Gangsoo J."/>
            <person name="Sialana F."/>
            <person name="Bilban M."/>
            <person name="Lubec G."/>
        </authorList>
    </citation>
    <scope>NUCLEOTIDE SEQUENCE</scope>
    <source>
        <tissue evidence="3">Skin</tissue>
    </source>
</reference>
<name>A0A0B7BBJ4_9EUPU</name>
<feature type="domain" description="EGF-like" evidence="2">
    <location>
        <begin position="483"/>
        <end position="524"/>
    </location>
</feature>
<feature type="disulfide bond" evidence="1">
    <location>
        <begin position="514"/>
        <end position="523"/>
    </location>
</feature>
<dbReference type="EMBL" id="HACG01042801">
    <property type="protein sequence ID" value="CEK89666.1"/>
    <property type="molecule type" value="Transcribed_RNA"/>
</dbReference>
<dbReference type="PROSITE" id="PS00022">
    <property type="entry name" value="EGF_1"/>
    <property type="match status" value="1"/>
</dbReference>
<keyword evidence="1" id="KW-0245">EGF-like domain</keyword>
<dbReference type="SUPFAM" id="SSF57196">
    <property type="entry name" value="EGF/Laminin"/>
    <property type="match status" value="1"/>
</dbReference>
<protein>
    <recommendedName>
        <fullName evidence="2">EGF-like domain-containing protein</fullName>
    </recommendedName>
</protein>
<dbReference type="Pfam" id="PF00008">
    <property type="entry name" value="EGF"/>
    <property type="match status" value="1"/>
</dbReference>
<evidence type="ECO:0000259" key="2">
    <source>
        <dbReference type="PROSITE" id="PS50026"/>
    </source>
</evidence>
<organism evidence="3">
    <name type="scientific">Arion vulgaris</name>
    <dbReference type="NCBI Taxonomy" id="1028688"/>
    <lineage>
        <taxon>Eukaryota</taxon>
        <taxon>Metazoa</taxon>
        <taxon>Spiralia</taxon>
        <taxon>Lophotrochozoa</taxon>
        <taxon>Mollusca</taxon>
        <taxon>Gastropoda</taxon>
        <taxon>Heterobranchia</taxon>
        <taxon>Euthyneura</taxon>
        <taxon>Panpulmonata</taxon>
        <taxon>Eupulmonata</taxon>
        <taxon>Stylommatophora</taxon>
        <taxon>Helicina</taxon>
        <taxon>Arionoidea</taxon>
        <taxon>Arionidae</taxon>
        <taxon>Arion</taxon>
    </lineage>
</organism>
<sequence length="542" mass="61391">MLICVCRCGSIIDSDVPISCKCITQNVHSATMGKQSPAAANNNIDRMTLVYFLLLVYSLKGCLGVSHTSTVISKPLHTFDHLKGFSHFSNDERISHRIQPGSFGVYRRMQMGIINKFLNTKNNSKDNNNLSRETILKVLLHNIGQLKEPGMKDSAHRITETGENGNARERHFVEKSRKDQRITQTQYISLPEFFLGSSRYVGSTTPPLLLSFTKAKNSVTKQEDRILDIPRVNKLKSRANRNEHIENVMNSALASRQQHDTVNFLPASTSHSSDSNNIEKTNFNENTFQQGDIKHINNELNNNENQLHEKSDIVTKTRKENVVEVKDTDSISKLIHETVKKMENIMMNRVYETSNLFTSVDRLTESMPLKFSPGTSNHSISKPNEAYSSVFNDSRAVENNEKKENNVESVHTQVQSADGVANLTADVIKAVTSRKIPKEAQFWRKVSAYLDSDDYLSRTRRNAASKKKHKGRRVMHVSITYGHVMPCEHKDRFYCMNGGTCVYVGALDIRTCRCPIGYTGVRCELIDQEYILSLLTDTLMFS</sequence>
<dbReference type="AlphaFoldDB" id="A0A0B7BBJ4"/>
<dbReference type="InterPro" id="IPR000742">
    <property type="entry name" value="EGF"/>
</dbReference>
<keyword evidence="1" id="KW-1015">Disulfide bond</keyword>
<evidence type="ECO:0000313" key="3">
    <source>
        <dbReference type="EMBL" id="CEK89666.1"/>
    </source>
</evidence>
<evidence type="ECO:0000256" key="1">
    <source>
        <dbReference type="PROSITE-ProRule" id="PRU00076"/>
    </source>
</evidence>
<dbReference type="Gene3D" id="2.10.25.10">
    <property type="entry name" value="Laminin"/>
    <property type="match status" value="1"/>
</dbReference>
<gene>
    <name evidence="3" type="primary">ORF172297</name>
</gene>
<proteinExistence type="predicted"/>
<dbReference type="PROSITE" id="PS01186">
    <property type="entry name" value="EGF_2"/>
    <property type="match status" value="1"/>
</dbReference>
<dbReference type="CDD" id="cd00054">
    <property type="entry name" value="EGF_CA"/>
    <property type="match status" value="1"/>
</dbReference>
<accession>A0A0B7BBJ4</accession>
<comment type="caution">
    <text evidence="1">Lacks conserved residue(s) required for the propagation of feature annotation.</text>
</comment>